<reference evidence="1 2" key="1">
    <citation type="submission" date="2014-11" db="EMBL/GenBank/DDBJ databases">
        <title>Draft Genome Sequences of Nine Bacillus subtilis Strains that Form Spores with High Heat-Resistance.</title>
        <authorList>
            <person name="Krawcyk A.O."/>
            <person name="Berendsen E.M."/>
            <person name="de Jong A."/>
            <person name="Holsappel S."/>
            <person name="Eijlander R.T."/>
            <person name="Wells-Bennik M."/>
            <person name="Kuipers O.P."/>
        </authorList>
    </citation>
    <scope>NUCLEOTIDE SEQUENCE [LARGE SCALE GENOMIC DNA]</scope>
    <source>
        <strain evidence="1 2">B4067</strain>
    </source>
</reference>
<comment type="caution">
    <text evidence="1">The sequence shown here is derived from an EMBL/GenBank/DDBJ whole genome shotgun (WGS) entry which is preliminary data.</text>
</comment>
<evidence type="ECO:0000313" key="1">
    <source>
        <dbReference type="EMBL" id="KIL33747.1"/>
    </source>
</evidence>
<dbReference type="Proteomes" id="UP000031970">
    <property type="component" value="Unassembled WGS sequence"/>
</dbReference>
<protein>
    <submittedName>
        <fullName evidence="1">Uncharacterized protein</fullName>
    </submittedName>
</protein>
<dbReference type="AlphaFoldDB" id="A0ABD4A0A4"/>
<sequence>MNALHQIRQDNEKRFFISLQGFTYCLHDQQPHLTKFP</sequence>
<organism evidence="1 2">
    <name type="scientific">Bacillus subtilis subsp. subtilis</name>
    <dbReference type="NCBI Taxonomy" id="135461"/>
    <lineage>
        <taxon>Bacteria</taxon>
        <taxon>Bacillati</taxon>
        <taxon>Bacillota</taxon>
        <taxon>Bacilli</taxon>
        <taxon>Bacillales</taxon>
        <taxon>Bacillaceae</taxon>
        <taxon>Bacillus</taxon>
    </lineage>
</organism>
<proteinExistence type="predicted"/>
<name>A0ABD4A0A4_BACIU</name>
<gene>
    <name evidence="1" type="ORF">B4067_1124</name>
</gene>
<dbReference type="EMBL" id="JSXS01000008">
    <property type="protein sequence ID" value="KIL33747.1"/>
    <property type="molecule type" value="Genomic_DNA"/>
</dbReference>
<accession>A0ABD4A0A4</accession>
<evidence type="ECO:0000313" key="2">
    <source>
        <dbReference type="Proteomes" id="UP000031970"/>
    </source>
</evidence>